<dbReference type="EMBL" id="FTPS01000001">
    <property type="protein sequence ID" value="SIT83948.1"/>
    <property type="molecule type" value="Genomic_DNA"/>
</dbReference>
<reference evidence="2 3" key="1">
    <citation type="submission" date="2017-01" db="EMBL/GenBank/DDBJ databases">
        <authorList>
            <person name="Mah S.A."/>
            <person name="Swanson W.J."/>
            <person name="Moy G.W."/>
            <person name="Vacquier V.D."/>
        </authorList>
    </citation>
    <scope>NUCLEOTIDE SEQUENCE [LARGE SCALE GENOMIC DNA]</scope>
    <source>
        <strain evidence="2 3">DSM 21219</strain>
    </source>
</reference>
<dbReference type="InterPro" id="IPR050471">
    <property type="entry name" value="AB_hydrolase"/>
</dbReference>
<dbReference type="PANTHER" id="PTHR43433">
    <property type="entry name" value="HYDROLASE, ALPHA/BETA FOLD FAMILY PROTEIN"/>
    <property type="match status" value="1"/>
</dbReference>
<keyword evidence="3" id="KW-1185">Reference proteome</keyword>
<dbReference type="Gene3D" id="3.40.50.1820">
    <property type="entry name" value="alpha/beta hydrolase"/>
    <property type="match status" value="1"/>
</dbReference>
<sequence>MASFDTSDGLSLYYEDTGHGPALLCLAGLTRNCRDFDHVAPHLAGCRVIRMDYRGRGDSAYDADFRNYSIPREAGDALELLDHLGLERAVILGTSRGGLIAMALAMIAPARLSGVILNDIGPVIEPAGLARILDRLGRPPEARSLEDAAHALARDNAAKFPGVPLDRWREEARARYRKGPGGLVLRYDPHLRDAVAAAGADSSAADAPDPWALFDALRPLPLGVIRGANSDILSAETLRQMQLRHPDMVSATVPDRGHVPFLDEPPTLGVIRAVTDAVKARGG</sequence>
<name>A0A1R3X035_9RHOB</name>
<evidence type="ECO:0000313" key="2">
    <source>
        <dbReference type="EMBL" id="SIT83948.1"/>
    </source>
</evidence>
<proteinExistence type="predicted"/>
<dbReference type="Pfam" id="PF00561">
    <property type="entry name" value="Abhydrolase_1"/>
    <property type="match status" value="1"/>
</dbReference>
<dbReference type="InterPro" id="IPR000073">
    <property type="entry name" value="AB_hydrolase_1"/>
</dbReference>
<protein>
    <submittedName>
        <fullName evidence="2">Pimeloyl-ACP methyl ester carboxylesterase</fullName>
    </submittedName>
</protein>
<evidence type="ECO:0000259" key="1">
    <source>
        <dbReference type="Pfam" id="PF00561"/>
    </source>
</evidence>
<dbReference type="RefSeq" id="WP_076649725.1">
    <property type="nucleotide sequence ID" value="NZ_FTPS01000001.1"/>
</dbReference>
<dbReference type="InterPro" id="IPR029058">
    <property type="entry name" value="AB_hydrolase_fold"/>
</dbReference>
<dbReference type="OrthoDB" id="9791366at2"/>
<dbReference type="STRING" id="515897.SAMN05421849_2014"/>
<feature type="domain" description="AB hydrolase-1" evidence="1">
    <location>
        <begin position="21"/>
        <end position="169"/>
    </location>
</feature>
<dbReference type="SUPFAM" id="SSF53474">
    <property type="entry name" value="alpha/beta-Hydrolases"/>
    <property type="match status" value="1"/>
</dbReference>
<organism evidence="2 3">
    <name type="scientific">Pontibaca methylaminivorans</name>
    <dbReference type="NCBI Taxonomy" id="515897"/>
    <lineage>
        <taxon>Bacteria</taxon>
        <taxon>Pseudomonadati</taxon>
        <taxon>Pseudomonadota</taxon>
        <taxon>Alphaproteobacteria</taxon>
        <taxon>Rhodobacterales</taxon>
        <taxon>Roseobacteraceae</taxon>
        <taxon>Pontibaca</taxon>
    </lineage>
</organism>
<dbReference type="Proteomes" id="UP000192455">
    <property type="component" value="Unassembled WGS sequence"/>
</dbReference>
<evidence type="ECO:0000313" key="3">
    <source>
        <dbReference type="Proteomes" id="UP000192455"/>
    </source>
</evidence>
<dbReference type="PANTHER" id="PTHR43433:SF5">
    <property type="entry name" value="AB HYDROLASE-1 DOMAIN-CONTAINING PROTEIN"/>
    <property type="match status" value="1"/>
</dbReference>
<accession>A0A1R3X035</accession>
<dbReference type="AlphaFoldDB" id="A0A1R3X035"/>
<gene>
    <name evidence="2" type="ORF">SAMN05421849_2014</name>
</gene>